<protein>
    <submittedName>
        <fullName evidence="10">Formin binding protein-like protein</fullName>
    </submittedName>
</protein>
<dbReference type="FunFam" id="1.10.10.440:FF:000013">
    <property type="entry name" value="pre-mRNA-processing protein 40A isoform X1"/>
    <property type="match status" value="1"/>
</dbReference>
<dbReference type="FunFam" id="1.10.10.440:FF:000034">
    <property type="entry name" value="Formin binding protein (FNB3)"/>
    <property type="match status" value="1"/>
</dbReference>
<evidence type="ECO:0000259" key="8">
    <source>
        <dbReference type="PROSITE" id="PS50020"/>
    </source>
</evidence>
<dbReference type="OrthoDB" id="187617at2759"/>
<reference evidence="10 11" key="1">
    <citation type="submission" date="2015-10" db="EMBL/GenBank/DDBJ databases">
        <title>Full genome of DAOMC 229536 Phialocephala scopiformis, a fungal endophyte of spruce producing the potent anti-insectan compound rugulosin.</title>
        <authorList>
            <consortium name="DOE Joint Genome Institute"/>
            <person name="Walker A.K."/>
            <person name="Frasz S.L."/>
            <person name="Seifert K.A."/>
            <person name="Miller J.D."/>
            <person name="Mondo S.J."/>
            <person name="Labutti K."/>
            <person name="Lipzen A."/>
            <person name="Dockter R."/>
            <person name="Kennedy M."/>
            <person name="Grigoriev I.V."/>
            <person name="Spatafora J.W."/>
        </authorList>
    </citation>
    <scope>NUCLEOTIDE SEQUENCE [LARGE SCALE GENOMIC DNA]</scope>
    <source>
        <strain evidence="10 11">CBS 120377</strain>
    </source>
</reference>
<dbReference type="InterPro" id="IPR001202">
    <property type="entry name" value="WW_dom"/>
</dbReference>
<dbReference type="Pfam" id="PF00397">
    <property type="entry name" value="WW"/>
    <property type="match status" value="2"/>
</dbReference>
<dbReference type="PROSITE" id="PS01159">
    <property type="entry name" value="WW_DOMAIN_1"/>
    <property type="match status" value="1"/>
</dbReference>
<evidence type="ECO:0000256" key="4">
    <source>
        <dbReference type="ARBA" id="ARBA00023187"/>
    </source>
</evidence>
<dbReference type="KEGG" id="psco:LY89DRAFT_639737"/>
<dbReference type="FunFam" id="1.10.10.440:FF:000027">
    <property type="entry name" value="Formin binding protein (FNB3)"/>
    <property type="match status" value="1"/>
</dbReference>
<organism evidence="10 11">
    <name type="scientific">Mollisia scopiformis</name>
    <name type="common">Conifer needle endophyte fungus</name>
    <name type="synonym">Phialocephala scopiformis</name>
    <dbReference type="NCBI Taxonomy" id="149040"/>
    <lineage>
        <taxon>Eukaryota</taxon>
        <taxon>Fungi</taxon>
        <taxon>Dikarya</taxon>
        <taxon>Ascomycota</taxon>
        <taxon>Pezizomycotina</taxon>
        <taxon>Leotiomycetes</taxon>
        <taxon>Helotiales</taxon>
        <taxon>Mollisiaceae</taxon>
        <taxon>Mollisia</taxon>
    </lineage>
</organism>
<dbReference type="InterPro" id="IPR036517">
    <property type="entry name" value="FF_domain_sf"/>
</dbReference>
<dbReference type="GO" id="GO:0003723">
    <property type="term" value="F:RNA binding"/>
    <property type="evidence" value="ECO:0007669"/>
    <property type="project" value="TreeGrafter"/>
</dbReference>
<dbReference type="Gene3D" id="2.20.70.10">
    <property type="match status" value="2"/>
</dbReference>
<feature type="region of interest" description="Disordered" evidence="7">
    <location>
        <begin position="569"/>
        <end position="784"/>
    </location>
</feature>
<evidence type="ECO:0000313" key="10">
    <source>
        <dbReference type="EMBL" id="KUJ20315.1"/>
    </source>
</evidence>
<name>A0A194XJ92_MOLSC</name>
<dbReference type="SUPFAM" id="SSF51045">
    <property type="entry name" value="WW domain"/>
    <property type="match status" value="2"/>
</dbReference>
<proteinExistence type="predicted"/>
<dbReference type="InterPro" id="IPR036020">
    <property type="entry name" value="WW_dom_sf"/>
</dbReference>
<dbReference type="FunCoup" id="A0A194XJ92">
    <property type="interactions" value="1195"/>
</dbReference>
<evidence type="ECO:0000313" key="11">
    <source>
        <dbReference type="Proteomes" id="UP000070700"/>
    </source>
</evidence>
<dbReference type="PROSITE" id="PS50020">
    <property type="entry name" value="WW_DOMAIN_2"/>
    <property type="match status" value="2"/>
</dbReference>
<keyword evidence="5" id="KW-0539">Nucleus</keyword>
<dbReference type="Pfam" id="PF25432">
    <property type="entry name" value="FF_PRPF40A"/>
    <property type="match status" value="1"/>
</dbReference>
<accession>A0A194XJ92</accession>
<dbReference type="GeneID" id="28821359"/>
<dbReference type="PROSITE" id="PS51676">
    <property type="entry name" value="FF"/>
    <property type="match status" value="3"/>
</dbReference>
<dbReference type="GO" id="GO:0045292">
    <property type="term" value="P:mRNA cis splicing, via spliceosome"/>
    <property type="evidence" value="ECO:0007669"/>
    <property type="project" value="InterPro"/>
</dbReference>
<evidence type="ECO:0000256" key="6">
    <source>
        <dbReference type="SAM" id="Coils"/>
    </source>
</evidence>
<dbReference type="SUPFAM" id="SSF81698">
    <property type="entry name" value="FF domain"/>
    <property type="match status" value="5"/>
</dbReference>
<dbReference type="PANTHER" id="PTHR11864">
    <property type="entry name" value="PRE-MRNA-PROCESSING PROTEIN PRP40"/>
    <property type="match status" value="1"/>
</dbReference>
<evidence type="ECO:0000259" key="9">
    <source>
        <dbReference type="PROSITE" id="PS51676"/>
    </source>
</evidence>
<keyword evidence="6" id="KW-0175">Coiled coil</keyword>
<dbReference type="Pfam" id="PF01846">
    <property type="entry name" value="FF"/>
    <property type="match status" value="4"/>
</dbReference>
<dbReference type="InParanoid" id="A0A194XJ92"/>
<feature type="coiled-coil region" evidence="6">
    <location>
        <begin position="211"/>
        <end position="238"/>
    </location>
</feature>
<dbReference type="STRING" id="149040.A0A194XJ92"/>
<keyword evidence="2" id="KW-0507">mRNA processing</keyword>
<dbReference type="SMART" id="SM00441">
    <property type="entry name" value="FF"/>
    <property type="match status" value="5"/>
</dbReference>
<feature type="compositionally biased region" description="Basic and acidic residues" evidence="7">
    <location>
        <begin position="740"/>
        <end position="750"/>
    </location>
</feature>
<keyword evidence="4" id="KW-0508">mRNA splicing</keyword>
<feature type="compositionally biased region" description="Basic and acidic residues" evidence="7">
    <location>
        <begin position="646"/>
        <end position="713"/>
    </location>
</feature>
<keyword evidence="11" id="KW-1185">Reference proteome</keyword>
<dbReference type="GO" id="GO:0071004">
    <property type="term" value="C:U2-type prespliceosome"/>
    <property type="evidence" value="ECO:0007669"/>
    <property type="project" value="TreeGrafter"/>
</dbReference>
<feature type="domain" description="WW" evidence="8">
    <location>
        <begin position="11"/>
        <end position="44"/>
    </location>
</feature>
<gene>
    <name evidence="10" type="ORF">LY89DRAFT_639737</name>
</gene>
<dbReference type="SMART" id="SM00456">
    <property type="entry name" value="WW"/>
    <property type="match status" value="2"/>
</dbReference>
<feature type="compositionally biased region" description="Basic and acidic residues" evidence="7">
    <location>
        <begin position="611"/>
        <end position="633"/>
    </location>
</feature>
<evidence type="ECO:0000256" key="7">
    <source>
        <dbReference type="SAM" id="MobiDB-lite"/>
    </source>
</evidence>
<dbReference type="Proteomes" id="UP000070700">
    <property type="component" value="Unassembled WGS sequence"/>
</dbReference>
<dbReference type="PANTHER" id="PTHR11864:SF0">
    <property type="entry name" value="PRP40 PRE-MRNA PROCESSING FACTOR 40 HOMOLOG A (YEAST)"/>
    <property type="match status" value="1"/>
</dbReference>
<dbReference type="RefSeq" id="XP_018074670.1">
    <property type="nucleotide sequence ID" value="XM_018211633.1"/>
</dbReference>
<dbReference type="FunFam" id="1.10.10.440:FF:000033">
    <property type="entry name" value="Formin binding protein (FNB3)"/>
    <property type="match status" value="1"/>
</dbReference>
<feature type="coiled-coil region" evidence="6">
    <location>
        <begin position="343"/>
        <end position="370"/>
    </location>
</feature>
<evidence type="ECO:0000256" key="3">
    <source>
        <dbReference type="ARBA" id="ARBA00022737"/>
    </source>
</evidence>
<feature type="domain" description="FF" evidence="9">
    <location>
        <begin position="155"/>
        <end position="212"/>
    </location>
</feature>
<sequence length="784" mass="92086">MNVMNGMNGHAAAPALWSEARNADGRVYYYNTITKATQWTKPDELMTAAERALANQPWKEYTAEGGRKYWYNTESKQSVWEMPEVLKEALAKETPTPTPVAAAPTFVAGGGFGASQFDQPRDREPLGEARQIAYGNDANGSRAQVFVPANTDPEYSTFEEAEAAFLKLLRRNNVDPNWTWEQTMRAIIKDPQYRALKDPKDRKAAFEKYAVEVRIQEKDRAKERIEKLRKDFATMLRSHPEIKHYTRWRTARPIIAAEAIFRSSNDDDERRQLFEDYIIELKKAYIEREVVTRRAAMDDLVEILKSLDLEPYTRWSEAQGIIQSNQRFQGDQKFKSLTKSDMLTAFENHIKSLEKTFNDARQQQKNQKSRRERQNRDRFLALLQELKTGNKIKAGTKWSQIHPLIVEDDRYKSMLGQSGSTPLDLFWDMVEEEERSLRSTRNDVLDVLDDKRFEIQQKTSFEEFLALMQNDRRTANIDRDALALIFERLHEKVSRRNEDDKHQAERQQRRAIDALRSYIKHLEPPIRIEDTYEKIRPRIEKSEEYTAVSTEEFRRSAFDKVIRRLKEKEEDAEKDRLKRRERASVDRPNHRDRDRGERPHRTGGRHTRSSRSPEPDAYEADRRKAIADREKNYRKSSVAETLLSPGRRDARGDRDRDRDDRDLDRPHRSRREEAVSHYDRERRDRENEREKLYRRRGDPRGSIDELPYGDERPSGGSRRRRADSDVESAGSTRIIKRSRRESPRERSPPRERHHRTRTPPAAVLPPKEEPAVHSGSEEGEIEEE</sequence>
<feature type="domain" description="FF" evidence="9">
    <location>
        <begin position="224"/>
        <end position="280"/>
    </location>
</feature>
<dbReference type="AlphaFoldDB" id="A0A194XJ92"/>
<feature type="compositionally biased region" description="Basic and acidic residues" evidence="7">
    <location>
        <begin position="569"/>
        <end position="600"/>
    </location>
</feature>
<dbReference type="Gene3D" id="1.10.10.440">
    <property type="entry name" value="FF domain"/>
    <property type="match status" value="5"/>
</dbReference>
<dbReference type="GO" id="GO:0005685">
    <property type="term" value="C:U1 snRNP"/>
    <property type="evidence" value="ECO:0007669"/>
    <property type="project" value="TreeGrafter"/>
</dbReference>
<feature type="domain" description="WW" evidence="8">
    <location>
        <begin position="57"/>
        <end position="85"/>
    </location>
</feature>
<evidence type="ECO:0000256" key="5">
    <source>
        <dbReference type="ARBA" id="ARBA00023242"/>
    </source>
</evidence>
<dbReference type="InterPro" id="IPR002713">
    <property type="entry name" value="FF_domain"/>
</dbReference>
<feature type="domain" description="FF" evidence="9">
    <location>
        <begin position="371"/>
        <end position="432"/>
    </location>
</feature>
<dbReference type="FunFam" id="1.10.10.440:FF:000032">
    <property type="entry name" value="Formin binding protein (FNB3)"/>
    <property type="match status" value="1"/>
</dbReference>
<dbReference type="EMBL" id="KQ947409">
    <property type="protein sequence ID" value="KUJ20315.1"/>
    <property type="molecule type" value="Genomic_DNA"/>
</dbReference>
<evidence type="ECO:0000256" key="2">
    <source>
        <dbReference type="ARBA" id="ARBA00022664"/>
    </source>
</evidence>
<keyword evidence="3" id="KW-0677">Repeat</keyword>
<comment type="subcellular location">
    <subcellularLocation>
        <location evidence="1">Nucleus</location>
    </subcellularLocation>
</comment>
<dbReference type="InterPro" id="IPR039726">
    <property type="entry name" value="Prp40-like"/>
</dbReference>
<dbReference type="CDD" id="cd00201">
    <property type="entry name" value="WW"/>
    <property type="match status" value="2"/>
</dbReference>
<evidence type="ECO:0000256" key="1">
    <source>
        <dbReference type="ARBA" id="ARBA00004123"/>
    </source>
</evidence>